<proteinExistence type="predicted"/>
<dbReference type="OrthoDB" id="3927413at2759"/>
<feature type="transmembrane region" description="Helical" evidence="2">
    <location>
        <begin position="78"/>
        <end position="98"/>
    </location>
</feature>
<organism evidence="3 4">
    <name type="scientific">Friedmanniomyces simplex</name>
    <dbReference type="NCBI Taxonomy" id="329884"/>
    <lineage>
        <taxon>Eukaryota</taxon>
        <taxon>Fungi</taxon>
        <taxon>Dikarya</taxon>
        <taxon>Ascomycota</taxon>
        <taxon>Pezizomycotina</taxon>
        <taxon>Dothideomycetes</taxon>
        <taxon>Dothideomycetidae</taxon>
        <taxon>Mycosphaerellales</taxon>
        <taxon>Teratosphaeriaceae</taxon>
        <taxon>Friedmanniomyces</taxon>
    </lineage>
</organism>
<reference evidence="3 4" key="1">
    <citation type="submission" date="2017-03" db="EMBL/GenBank/DDBJ databases">
        <title>Genomes of endolithic fungi from Antarctica.</title>
        <authorList>
            <person name="Coleine C."/>
            <person name="Masonjones S."/>
            <person name="Stajich J.E."/>
        </authorList>
    </citation>
    <scope>NUCLEOTIDE SEQUENCE [LARGE SCALE GENOMIC DNA]</scope>
    <source>
        <strain evidence="3 4">CCFEE 5184</strain>
    </source>
</reference>
<dbReference type="EMBL" id="NAJQ01000033">
    <property type="protein sequence ID" value="TKA82494.1"/>
    <property type="molecule type" value="Genomic_DNA"/>
</dbReference>
<evidence type="ECO:0000313" key="4">
    <source>
        <dbReference type="Proteomes" id="UP000309340"/>
    </source>
</evidence>
<keyword evidence="2" id="KW-0472">Membrane</keyword>
<feature type="compositionally biased region" description="Basic residues" evidence="1">
    <location>
        <begin position="14"/>
        <end position="23"/>
    </location>
</feature>
<sequence length="126" mass="14511">MILRAIRPIAGRQHITHHAKRRLASSNAPSSPSQPTTPLQPIITTTTSTTTPQSPYQYRDSIVAHRRPEGPKRYDDSLWLYTVVGSLAAMPFIVYFYYERRKKHMEELRLRKLGEAQERYRASEGG</sequence>
<name>A0A4U0XX45_9PEZI</name>
<feature type="compositionally biased region" description="Low complexity" evidence="1">
    <location>
        <begin position="29"/>
        <end position="55"/>
    </location>
</feature>
<keyword evidence="2" id="KW-1133">Transmembrane helix</keyword>
<gene>
    <name evidence="3" type="ORF">B0A55_01248</name>
</gene>
<evidence type="ECO:0000256" key="1">
    <source>
        <dbReference type="SAM" id="MobiDB-lite"/>
    </source>
</evidence>
<keyword evidence="2" id="KW-0812">Transmembrane</keyword>
<dbReference type="Proteomes" id="UP000309340">
    <property type="component" value="Unassembled WGS sequence"/>
</dbReference>
<feature type="region of interest" description="Disordered" evidence="1">
    <location>
        <begin position="14"/>
        <end position="55"/>
    </location>
</feature>
<protein>
    <submittedName>
        <fullName evidence="3">Uncharacterized protein</fullName>
    </submittedName>
</protein>
<comment type="caution">
    <text evidence="3">The sequence shown here is derived from an EMBL/GenBank/DDBJ whole genome shotgun (WGS) entry which is preliminary data.</text>
</comment>
<evidence type="ECO:0000313" key="3">
    <source>
        <dbReference type="EMBL" id="TKA82494.1"/>
    </source>
</evidence>
<keyword evidence="4" id="KW-1185">Reference proteome</keyword>
<dbReference type="AlphaFoldDB" id="A0A4U0XX45"/>
<accession>A0A4U0XX45</accession>
<evidence type="ECO:0000256" key="2">
    <source>
        <dbReference type="SAM" id="Phobius"/>
    </source>
</evidence>